<dbReference type="Pfam" id="PF02985">
    <property type="entry name" value="HEAT"/>
    <property type="match status" value="1"/>
</dbReference>
<accession>K6BUD3</accession>
<dbReference type="RefSeq" id="WP_007088161.1">
    <property type="nucleotide sequence ID" value="NZ_AJLS01000185.1"/>
</dbReference>
<keyword evidence="2" id="KW-0812">Transmembrane</keyword>
<keyword evidence="1" id="KW-0677">Repeat</keyword>
<dbReference type="Proteomes" id="UP000006316">
    <property type="component" value="Unassembled WGS sequence"/>
</dbReference>
<dbReference type="eggNOG" id="COG1413">
    <property type="taxonomic scope" value="Bacteria"/>
</dbReference>
<protein>
    <recommendedName>
        <fullName evidence="5">HEAT repeat domain-containing protein</fullName>
    </recommendedName>
</protein>
<reference evidence="3 4" key="1">
    <citation type="journal article" date="2012" name="Front. Microbiol.">
        <title>Redundancy and modularity in membrane-associated dissimilatory nitrate reduction in Bacillus.</title>
        <authorList>
            <person name="Heylen K."/>
            <person name="Keltjens J."/>
        </authorList>
    </citation>
    <scope>NUCLEOTIDE SEQUENCE [LARGE SCALE GENOMIC DNA]</scope>
    <source>
        <strain evidence="4">LMG 21833T</strain>
    </source>
</reference>
<keyword evidence="2" id="KW-1133">Transmembrane helix</keyword>
<evidence type="ECO:0000256" key="2">
    <source>
        <dbReference type="SAM" id="Phobius"/>
    </source>
</evidence>
<evidence type="ECO:0000313" key="4">
    <source>
        <dbReference type="Proteomes" id="UP000006316"/>
    </source>
</evidence>
<dbReference type="InterPro" id="IPR016024">
    <property type="entry name" value="ARM-type_fold"/>
</dbReference>
<name>K6BUD3_9BACI</name>
<keyword evidence="4" id="KW-1185">Reference proteome</keyword>
<feature type="transmembrane region" description="Helical" evidence="2">
    <location>
        <begin position="13"/>
        <end position="36"/>
    </location>
</feature>
<keyword evidence="2" id="KW-0472">Membrane</keyword>
<sequence>MESNASYLHKNELFILSTLTIAILAILVILLVYLMIRKSHDIRKRNKIENYKEKYNPLIFQLVTEGFSSSELRPVTDLQQKAVEELLSRYIKVIEGEEERSRLSELAAMYLTENYRKRLRSKIWSTRMNTLYHNDDFNMISLLNDVNRLLKYKRLSHKELVHILRILALFQYKPLFHLLTSHYQYLAEIDYRHILIRLQKQQFHQFVQYFHLADSSLQKAVLEVIAIKRETYYLPFIENIIFSYSGEIKLRALRALAEIGSVENINPYIGPLHSSKWEERMLAAKLIGSVKEEKAMPRLIELLHDQTWWVRSQAGQSICQFGNGKDILRTVLETSKDTFAKDMAWEWLHKGV</sequence>
<gene>
    <name evidence="3" type="ORF">BABA_25871</name>
</gene>
<dbReference type="AlphaFoldDB" id="K6BUD3"/>
<evidence type="ECO:0008006" key="5">
    <source>
        <dbReference type="Google" id="ProtNLM"/>
    </source>
</evidence>
<dbReference type="Gene3D" id="1.25.10.10">
    <property type="entry name" value="Leucine-rich Repeat Variant"/>
    <property type="match status" value="1"/>
</dbReference>
<dbReference type="InterPro" id="IPR011989">
    <property type="entry name" value="ARM-like"/>
</dbReference>
<evidence type="ECO:0000256" key="1">
    <source>
        <dbReference type="ARBA" id="ARBA00022737"/>
    </source>
</evidence>
<dbReference type="OrthoDB" id="2112914at2"/>
<dbReference type="SUPFAM" id="SSF48371">
    <property type="entry name" value="ARM repeat"/>
    <property type="match status" value="1"/>
</dbReference>
<dbReference type="PATRIC" id="fig|1117379.3.peg.5364"/>
<dbReference type="InterPro" id="IPR000357">
    <property type="entry name" value="HEAT"/>
</dbReference>
<comment type="caution">
    <text evidence="3">The sequence shown here is derived from an EMBL/GenBank/DDBJ whole genome shotgun (WGS) entry which is preliminary data.</text>
</comment>
<proteinExistence type="predicted"/>
<dbReference type="EMBL" id="AJLS01000185">
    <property type="protein sequence ID" value="EKN62515.1"/>
    <property type="molecule type" value="Genomic_DNA"/>
</dbReference>
<organism evidence="3 4">
    <name type="scientific">Neobacillus bataviensis LMG 21833</name>
    <dbReference type="NCBI Taxonomy" id="1117379"/>
    <lineage>
        <taxon>Bacteria</taxon>
        <taxon>Bacillati</taxon>
        <taxon>Bacillota</taxon>
        <taxon>Bacilli</taxon>
        <taxon>Bacillales</taxon>
        <taxon>Bacillaceae</taxon>
        <taxon>Neobacillus</taxon>
    </lineage>
</organism>
<dbReference type="STRING" id="1117379.BABA_25871"/>
<evidence type="ECO:0000313" key="3">
    <source>
        <dbReference type="EMBL" id="EKN62515.1"/>
    </source>
</evidence>